<proteinExistence type="predicted"/>
<sequence length="90" mass="10188">MWSRVRVVPETHVNGASLTGSIALERARPWLILELTLMVLKRCRHAEVVTICIGKRNDLASPISSGRVEEGWGMVIMEVYLVMAVWVRSR</sequence>
<dbReference type="AlphaFoldDB" id="A0AAN9HYR8"/>
<comment type="caution">
    <text evidence="1">The sequence shown here is derived from an EMBL/GenBank/DDBJ whole genome shotgun (WGS) entry which is preliminary data.</text>
</comment>
<keyword evidence="2" id="KW-1185">Reference proteome</keyword>
<gene>
    <name evidence="1" type="ORF">RIF29_27447</name>
</gene>
<accession>A0AAN9HYR8</accession>
<dbReference type="Proteomes" id="UP001372338">
    <property type="component" value="Unassembled WGS sequence"/>
</dbReference>
<name>A0AAN9HYR8_CROPI</name>
<evidence type="ECO:0000313" key="1">
    <source>
        <dbReference type="EMBL" id="KAK7261143.1"/>
    </source>
</evidence>
<dbReference type="EMBL" id="JAYWIO010000005">
    <property type="protein sequence ID" value="KAK7261143.1"/>
    <property type="molecule type" value="Genomic_DNA"/>
</dbReference>
<reference evidence="1 2" key="1">
    <citation type="submission" date="2024-01" db="EMBL/GenBank/DDBJ databases">
        <title>The genomes of 5 underutilized Papilionoideae crops provide insights into root nodulation and disease resistanc.</title>
        <authorList>
            <person name="Yuan L."/>
        </authorList>
    </citation>
    <scope>NUCLEOTIDE SEQUENCE [LARGE SCALE GENOMIC DNA]</scope>
    <source>
        <strain evidence="1">ZHUSHIDOU_FW_LH</strain>
        <tissue evidence="1">Leaf</tissue>
    </source>
</reference>
<organism evidence="1 2">
    <name type="scientific">Crotalaria pallida</name>
    <name type="common">Smooth rattlebox</name>
    <name type="synonym">Crotalaria striata</name>
    <dbReference type="NCBI Taxonomy" id="3830"/>
    <lineage>
        <taxon>Eukaryota</taxon>
        <taxon>Viridiplantae</taxon>
        <taxon>Streptophyta</taxon>
        <taxon>Embryophyta</taxon>
        <taxon>Tracheophyta</taxon>
        <taxon>Spermatophyta</taxon>
        <taxon>Magnoliopsida</taxon>
        <taxon>eudicotyledons</taxon>
        <taxon>Gunneridae</taxon>
        <taxon>Pentapetalae</taxon>
        <taxon>rosids</taxon>
        <taxon>fabids</taxon>
        <taxon>Fabales</taxon>
        <taxon>Fabaceae</taxon>
        <taxon>Papilionoideae</taxon>
        <taxon>50 kb inversion clade</taxon>
        <taxon>genistoids sensu lato</taxon>
        <taxon>core genistoids</taxon>
        <taxon>Crotalarieae</taxon>
        <taxon>Crotalaria</taxon>
    </lineage>
</organism>
<protein>
    <submittedName>
        <fullName evidence="1">Uncharacterized protein</fullName>
    </submittedName>
</protein>
<evidence type="ECO:0000313" key="2">
    <source>
        <dbReference type="Proteomes" id="UP001372338"/>
    </source>
</evidence>